<dbReference type="Proteomes" id="UP000658258">
    <property type="component" value="Unassembled WGS sequence"/>
</dbReference>
<organism evidence="1 2">
    <name type="scientific">Roseivirga thermotolerans</name>
    <dbReference type="NCBI Taxonomy" id="1758176"/>
    <lineage>
        <taxon>Bacteria</taxon>
        <taxon>Pseudomonadati</taxon>
        <taxon>Bacteroidota</taxon>
        <taxon>Cytophagia</taxon>
        <taxon>Cytophagales</taxon>
        <taxon>Roseivirgaceae</taxon>
        <taxon>Roseivirga</taxon>
    </lineage>
</organism>
<accession>A0ABQ3I4K2</accession>
<evidence type="ECO:0000313" key="1">
    <source>
        <dbReference type="EMBL" id="GHE55451.1"/>
    </source>
</evidence>
<comment type="caution">
    <text evidence="1">The sequence shown here is derived from an EMBL/GenBank/DDBJ whole genome shotgun (WGS) entry which is preliminary data.</text>
</comment>
<dbReference type="InterPro" id="IPR018673">
    <property type="entry name" value="DUF2141"/>
</dbReference>
<gene>
    <name evidence="1" type="ORF">GCM10011340_07770</name>
</gene>
<proteinExistence type="predicted"/>
<sequence>MKTVFTILLSIMLALPTTPTQDNGYELTVQVEGIRNRNGYIAIGLFDRHGDFPEGDGLQSKYVEVKGSSVEVVFKGLKEGEYAIAVMHDENGNEEMDYAQNGMPKEGYGFSLNAEGEMGPPSFGEASFKITQNTVQSIDLIYLLR</sequence>
<evidence type="ECO:0008006" key="3">
    <source>
        <dbReference type="Google" id="ProtNLM"/>
    </source>
</evidence>
<dbReference type="Pfam" id="PF09912">
    <property type="entry name" value="DUF2141"/>
    <property type="match status" value="1"/>
</dbReference>
<protein>
    <recommendedName>
        <fullName evidence="3">DUF2141 domain-containing protein</fullName>
    </recommendedName>
</protein>
<dbReference type="EMBL" id="BNAG01000001">
    <property type="protein sequence ID" value="GHE55451.1"/>
    <property type="molecule type" value="Genomic_DNA"/>
</dbReference>
<evidence type="ECO:0000313" key="2">
    <source>
        <dbReference type="Proteomes" id="UP000658258"/>
    </source>
</evidence>
<dbReference type="RefSeq" id="WP_189628869.1">
    <property type="nucleotide sequence ID" value="NZ_BNAG01000001.1"/>
</dbReference>
<name>A0ABQ3I4K2_9BACT</name>
<reference evidence="2" key="1">
    <citation type="journal article" date="2019" name="Int. J. Syst. Evol. Microbiol.">
        <title>The Global Catalogue of Microorganisms (GCM) 10K type strain sequencing project: providing services to taxonomists for standard genome sequencing and annotation.</title>
        <authorList>
            <consortium name="The Broad Institute Genomics Platform"/>
            <consortium name="The Broad Institute Genome Sequencing Center for Infectious Disease"/>
            <person name="Wu L."/>
            <person name="Ma J."/>
        </authorList>
    </citation>
    <scope>NUCLEOTIDE SEQUENCE [LARGE SCALE GENOMIC DNA]</scope>
    <source>
        <strain evidence="2">CGMCC 1.15111</strain>
    </source>
</reference>
<keyword evidence="2" id="KW-1185">Reference proteome</keyword>